<dbReference type="EMBL" id="BOPZ01000009">
    <property type="protein sequence ID" value="GIM28770.1"/>
    <property type="molecule type" value="Genomic_DNA"/>
</dbReference>
<dbReference type="InterPro" id="IPR043429">
    <property type="entry name" value="ArtM/GltK/GlnP/TcyL/YhdX-like"/>
</dbReference>
<dbReference type="SUPFAM" id="SSF161098">
    <property type="entry name" value="MetI-like"/>
    <property type="match status" value="1"/>
</dbReference>
<feature type="transmembrane region" description="Helical" evidence="9">
    <location>
        <begin position="187"/>
        <end position="205"/>
    </location>
</feature>
<dbReference type="InterPro" id="IPR035906">
    <property type="entry name" value="MetI-like_sf"/>
</dbReference>
<keyword evidence="12" id="KW-1185">Reference proteome</keyword>
<dbReference type="PANTHER" id="PTHR30614">
    <property type="entry name" value="MEMBRANE COMPONENT OF AMINO ACID ABC TRANSPORTER"/>
    <property type="match status" value="1"/>
</dbReference>
<dbReference type="Pfam" id="PF00528">
    <property type="entry name" value="BPD_transp_1"/>
    <property type="match status" value="1"/>
</dbReference>
<evidence type="ECO:0000313" key="12">
    <source>
        <dbReference type="Proteomes" id="UP000679179"/>
    </source>
</evidence>
<keyword evidence="6" id="KW-0029">Amino-acid transport</keyword>
<evidence type="ECO:0000256" key="2">
    <source>
        <dbReference type="ARBA" id="ARBA00010072"/>
    </source>
</evidence>
<dbReference type="GO" id="GO:0006865">
    <property type="term" value="P:amino acid transport"/>
    <property type="evidence" value="ECO:0007669"/>
    <property type="project" value="UniProtKB-KW"/>
</dbReference>
<evidence type="ECO:0000256" key="1">
    <source>
        <dbReference type="ARBA" id="ARBA00004651"/>
    </source>
</evidence>
<dbReference type="FunFam" id="1.10.3720.10:FF:000033">
    <property type="entry name" value="Polar amino acid ABC transporter permease"/>
    <property type="match status" value="1"/>
</dbReference>
<dbReference type="PANTHER" id="PTHR30614:SF20">
    <property type="entry name" value="GLUTAMINE TRANSPORT SYSTEM PERMEASE PROTEIN GLNP"/>
    <property type="match status" value="1"/>
</dbReference>
<dbReference type="InterPro" id="IPR010065">
    <property type="entry name" value="AA_ABC_transptr_permease_3TM"/>
</dbReference>
<keyword evidence="3 9" id="KW-0813">Transport</keyword>
<evidence type="ECO:0000256" key="7">
    <source>
        <dbReference type="ARBA" id="ARBA00022989"/>
    </source>
</evidence>
<reference evidence="11" key="1">
    <citation type="submission" date="2021-03" db="EMBL/GenBank/DDBJ databases">
        <title>Taxonomic study of Clostridium polyendosporum from meadow-gley soil under rice.</title>
        <authorList>
            <person name="Kobayashi H."/>
            <person name="Tanizawa Y."/>
            <person name="Yagura M."/>
        </authorList>
    </citation>
    <scope>NUCLEOTIDE SEQUENCE</scope>
    <source>
        <strain evidence="11">JCM 30710</strain>
    </source>
</reference>
<feature type="domain" description="ABC transmembrane type-1" evidence="10">
    <location>
        <begin position="17"/>
        <end position="205"/>
    </location>
</feature>
<dbReference type="NCBIfam" id="TIGR01726">
    <property type="entry name" value="HEQRo_perm_3TM"/>
    <property type="match status" value="1"/>
</dbReference>
<dbReference type="RefSeq" id="WP_212903489.1">
    <property type="nucleotide sequence ID" value="NZ_BOPZ01000009.1"/>
</dbReference>
<name>A0A919VFU0_9CLOT</name>
<evidence type="ECO:0000313" key="11">
    <source>
        <dbReference type="EMBL" id="GIM28770.1"/>
    </source>
</evidence>
<dbReference type="Gene3D" id="1.10.3720.10">
    <property type="entry name" value="MetI-like"/>
    <property type="match status" value="1"/>
</dbReference>
<feature type="transmembrane region" description="Helical" evidence="9">
    <location>
        <begin position="20"/>
        <end position="41"/>
    </location>
</feature>
<protein>
    <submittedName>
        <fullName evidence="11">Amino acid ABC transporter permease</fullName>
    </submittedName>
</protein>
<keyword evidence="7 9" id="KW-1133">Transmembrane helix</keyword>
<evidence type="ECO:0000259" key="10">
    <source>
        <dbReference type="PROSITE" id="PS50928"/>
    </source>
</evidence>
<keyword evidence="5 9" id="KW-0812">Transmembrane</keyword>
<evidence type="ECO:0000256" key="8">
    <source>
        <dbReference type="ARBA" id="ARBA00023136"/>
    </source>
</evidence>
<organism evidence="11 12">
    <name type="scientific">Clostridium polyendosporum</name>
    <dbReference type="NCBI Taxonomy" id="69208"/>
    <lineage>
        <taxon>Bacteria</taxon>
        <taxon>Bacillati</taxon>
        <taxon>Bacillota</taxon>
        <taxon>Clostridia</taxon>
        <taxon>Eubacteriales</taxon>
        <taxon>Clostridiaceae</taxon>
        <taxon>Clostridium</taxon>
    </lineage>
</organism>
<proteinExistence type="inferred from homology"/>
<dbReference type="CDD" id="cd06261">
    <property type="entry name" value="TM_PBP2"/>
    <property type="match status" value="1"/>
</dbReference>
<evidence type="ECO:0000256" key="4">
    <source>
        <dbReference type="ARBA" id="ARBA00022475"/>
    </source>
</evidence>
<comment type="caution">
    <text evidence="11">The sequence shown here is derived from an EMBL/GenBank/DDBJ whole genome shotgun (WGS) entry which is preliminary data.</text>
</comment>
<evidence type="ECO:0000256" key="5">
    <source>
        <dbReference type="ARBA" id="ARBA00022692"/>
    </source>
</evidence>
<comment type="subcellular location">
    <subcellularLocation>
        <location evidence="1 9">Cell membrane</location>
        <topology evidence="1 9">Multi-pass membrane protein</topology>
    </subcellularLocation>
</comment>
<dbReference type="GO" id="GO:0022857">
    <property type="term" value="F:transmembrane transporter activity"/>
    <property type="evidence" value="ECO:0007669"/>
    <property type="project" value="InterPro"/>
</dbReference>
<gene>
    <name evidence="11" type="ORF">CPJCM30710_14360</name>
</gene>
<dbReference type="AlphaFoldDB" id="A0A919VFU0"/>
<evidence type="ECO:0000256" key="3">
    <source>
        <dbReference type="ARBA" id="ARBA00022448"/>
    </source>
</evidence>
<keyword evidence="8 9" id="KW-0472">Membrane</keyword>
<accession>A0A919VFU0</accession>
<dbReference type="InterPro" id="IPR000515">
    <property type="entry name" value="MetI-like"/>
</dbReference>
<sequence>MDFSFLSKYYLFFLNGAKYTILLAFFTVIFGSIIGLFLSLMKLSKYKPLKFLASVYIEFVRGTPILVQLYIIYYGLPALGIRLPDMLAGIITLSINSGSYVAEIIRAGITAVDKGQTEAARSLGMNPIMTMRYIIIPQAFKNILPALGNEFITIIKESSIVSIIGISELMYNADTVRGNTALPFEPLIIAAVMYFVLTFSLSKVLGTFERRLKVSDTHQ</sequence>
<evidence type="ECO:0000256" key="9">
    <source>
        <dbReference type="RuleBase" id="RU363032"/>
    </source>
</evidence>
<comment type="similarity">
    <text evidence="2">Belongs to the binding-protein-dependent transport system permease family. HisMQ subfamily.</text>
</comment>
<dbReference type="PROSITE" id="PS50928">
    <property type="entry name" value="ABC_TM1"/>
    <property type="match status" value="1"/>
</dbReference>
<keyword evidence="4" id="KW-1003">Cell membrane</keyword>
<evidence type="ECO:0000256" key="6">
    <source>
        <dbReference type="ARBA" id="ARBA00022970"/>
    </source>
</evidence>
<dbReference type="Proteomes" id="UP000679179">
    <property type="component" value="Unassembled WGS sequence"/>
</dbReference>
<feature type="transmembrane region" description="Helical" evidence="9">
    <location>
        <begin position="53"/>
        <end position="76"/>
    </location>
</feature>
<dbReference type="GO" id="GO:0043190">
    <property type="term" value="C:ATP-binding cassette (ABC) transporter complex"/>
    <property type="evidence" value="ECO:0007669"/>
    <property type="project" value="InterPro"/>
</dbReference>